<gene>
    <name evidence="1" type="ORF">GGR02_000056</name>
</gene>
<dbReference type="RefSeq" id="WP_183182752.1">
    <property type="nucleotide sequence ID" value="NZ_BMNP01000002.1"/>
</dbReference>
<dbReference type="AlphaFoldDB" id="A0A840DHV3"/>
<dbReference type="SUPFAM" id="SSF50022">
    <property type="entry name" value="ISP domain"/>
    <property type="match status" value="1"/>
</dbReference>
<sequence length="152" mass="17735">MNRSQFLKLIPYSFFETIKGIYAPLLEDEVNAMKEAVSSVYYAWYPIGEYEGQNEVDIKYIRQIPIAIYKQGDYMHARKAICPHCHVMLHYIQAENRFLCLYCDRAFTWASEEKTCSMSPLATKKINGEWYVRLERDAYARDGVNGGNRPTP</sequence>
<name>A0A840DHV3_9BACL</name>
<comment type="caution">
    <text evidence="1">The sequence shown here is derived from an EMBL/GenBank/DDBJ whole genome shotgun (WGS) entry which is preliminary data.</text>
</comment>
<dbReference type="GO" id="GO:0051537">
    <property type="term" value="F:2 iron, 2 sulfur cluster binding"/>
    <property type="evidence" value="ECO:0007669"/>
    <property type="project" value="InterPro"/>
</dbReference>
<accession>A0A840DHV3</accession>
<protein>
    <submittedName>
        <fullName evidence="1">Nitrite reductase/ring-hydroxylating ferredoxin subunit</fullName>
    </submittedName>
</protein>
<organism evidence="1 2">
    <name type="scientific">Anoxybacteroides voinovskiense</name>
    <dbReference type="NCBI Taxonomy" id="230470"/>
    <lineage>
        <taxon>Bacteria</taxon>
        <taxon>Bacillati</taxon>
        <taxon>Bacillota</taxon>
        <taxon>Bacilli</taxon>
        <taxon>Bacillales</taxon>
        <taxon>Anoxybacillaceae</taxon>
        <taxon>Anoxybacteroides</taxon>
    </lineage>
</organism>
<dbReference type="InterPro" id="IPR036922">
    <property type="entry name" value="Rieske_2Fe-2S_sf"/>
</dbReference>
<proteinExistence type="predicted"/>
<keyword evidence="2" id="KW-1185">Reference proteome</keyword>
<reference evidence="1 2" key="1">
    <citation type="submission" date="2020-08" db="EMBL/GenBank/DDBJ databases">
        <title>Genomic Encyclopedia of Type Strains, Phase IV (KMG-IV): sequencing the most valuable type-strain genomes for metagenomic binning, comparative biology and taxonomic classification.</title>
        <authorList>
            <person name="Goeker M."/>
        </authorList>
    </citation>
    <scope>NUCLEOTIDE SEQUENCE [LARGE SCALE GENOMIC DNA]</scope>
    <source>
        <strain evidence="1 2">DSM 17075</strain>
    </source>
</reference>
<dbReference type="EMBL" id="JACIDE010000001">
    <property type="protein sequence ID" value="MBB4072310.1"/>
    <property type="molecule type" value="Genomic_DNA"/>
</dbReference>
<evidence type="ECO:0000313" key="1">
    <source>
        <dbReference type="EMBL" id="MBB4072310.1"/>
    </source>
</evidence>
<evidence type="ECO:0000313" key="2">
    <source>
        <dbReference type="Proteomes" id="UP000559598"/>
    </source>
</evidence>
<dbReference type="Proteomes" id="UP000559598">
    <property type="component" value="Unassembled WGS sequence"/>
</dbReference>